<evidence type="ECO:0000256" key="6">
    <source>
        <dbReference type="ARBA" id="ARBA00023326"/>
    </source>
</evidence>
<comment type="similarity">
    <text evidence="1">Belongs to the glycosyl hydrolase 10 (cellulase F) family.</text>
</comment>
<keyword evidence="3" id="KW-0378">Hydrolase</keyword>
<dbReference type="EMBL" id="SPHZ02000006">
    <property type="protein sequence ID" value="KAF0914223.1"/>
    <property type="molecule type" value="Genomic_DNA"/>
</dbReference>
<dbReference type="InterPro" id="IPR002885">
    <property type="entry name" value="PPR_rpt"/>
</dbReference>
<evidence type="ECO:0000259" key="8">
    <source>
        <dbReference type="PROSITE" id="PS51760"/>
    </source>
</evidence>
<evidence type="ECO:0000256" key="2">
    <source>
        <dbReference type="ARBA" id="ARBA00022737"/>
    </source>
</evidence>
<dbReference type="Pfam" id="PF12854">
    <property type="entry name" value="PPR_1"/>
    <property type="match status" value="1"/>
</dbReference>
<feature type="repeat" description="PPR" evidence="7">
    <location>
        <begin position="628"/>
        <end position="662"/>
    </location>
</feature>
<dbReference type="Gene3D" id="3.20.20.80">
    <property type="entry name" value="Glycosidases"/>
    <property type="match status" value="2"/>
</dbReference>
<dbReference type="PANTHER" id="PTHR47942">
    <property type="entry name" value="TETRATRICOPEPTIDE REPEAT (TPR)-LIKE SUPERFAMILY PROTEIN-RELATED"/>
    <property type="match status" value="1"/>
</dbReference>
<feature type="repeat" description="PPR" evidence="7">
    <location>
        <begin position="383"/>
        <end position="417"/>
    </location>
</feature>
<dbReference type="SUPFAM" id="SSF49785">
    <property type="entry name" value="Galactose-binding domain-like"/>
    <property type="match status" value="1"/>
</dbReference>
<evidence type="ECO:0000313" key="10">
    <source>
        <dbReference type="Proteomes" id="UP000479710"/>
    </source>
</evidence>
<dbReference type="AlphaFoldDB" id="A0A6G1DRC4"/>
<comment type="caution">
    <text evidence="9">The sequence shown here is derived from an EMBL/GenBank/DDBJ whole genome shotgun (WGS) entry which is preliminary data.</text>
</comment>
<feature type="repeat" description="PPR" evidence="7">
    <location>
        <begin position="593"/>
        <end position="627"/>
    </location>
</feature>
<feature type="repeat" description="PPR" evidence="7">
    <location>
        <begin position="348"/>
        <end position="382"/>
    </location>
</feature>
<organism evidence="9 10">
    <name type="scientific">Oryza meyeriana var. granulata</name>
    <dbReference type="NCBI Taxonomy" id="110450"/>
    <lineage>
        <taxon>Eukaryota</taxon>
        <taxon>Viridiplantae</taxon>
        <taxon>Streptophyta</taxon>
        <taxon>Embryophyta</taxon>
        <taxon>Tracheophyta</taxon>
        <taxon>Spermatophyta</taxon>
        <taxon>Magnoliopsida</taxon>
        <taxon>Liliopsida</taxon>
        <taxon>Poales</taxon>
        <taxon>Poaceae</taxon>
        <taxon>BOP clade</taxon>
        <taxon>Oryzoideae</taxon>
        <taxon>Oryzeae</taxon>
        <taxon>Oryzinae</taxon>
        <taxon>Oryza</taxon>
        <taxon>Oryza meyeriana</taxon>
    </lineage>
</organism>
<evidence type="ECO:0000256" key="4">
    <source>
        <dbReference type="ARBA" id="ARBA00022946"/>
    </source>
</evidence>
<sequence length="1240" mass="136438">MDTAPSASAAAAAAPDADSDSALVADVVEALVSAPRLPEPPPIPTLLAPNLSRLADSHHPRVLSLAASHPGLASPDLLLAYRRLLSPPSCLSSLVPLLPVLPYRHLLPLLLSFVPLDPLRHLHRHLLSHLPTSHLADAALSAYARLRLRLPHLAAQFLHSLRRRRGVRPSLQAANAVLSALARSPSTSPQASLDVFRSLIALRLHPNHYTFNLLVHTHCSKGTLADALATLSTMQGFGLSPDAVTYNTLLNAHCRKGMLGEARALLARMKRDGIAPTRATYNTLVSAFARLGWIKEATKVVESMTAFGFEPDLRTYNALAVGLCQAGKVDEALRLKDEMERLSTVFPDVVTYNTLVDACFKWRCSSDALRLLEEMRDKGVKPTLFTHNIVVKGLCKEGKLKEALGKLEKIAEEGLAPDVITYNTLIDAYCKAGNVAKAFTLMDEMVGKGLKMDTFTLNTVLYNLCKMKRYEDAEELLHSPPQRGFMPNEVSYGTVMASYFKEYNLEPALHLWDEMIERKLTPSISTYNTLIKGLCGIGRLKEAIDKLNELMEKGLVPDETTYNIIIHAYCKEGDLENAFQFHNKMVENSFKPDVVTCNTLMNGLCLHGKLDKALKLFESWVEKGKKVDVITYNTLIQSMCKDGDVDTALRFFADMEVKGLQPDTFTYNVVLSALSEAERSEEAQNMLHNVLGEVKVDLMGKLLALLAWITILQGCCMVKSLTYDYSSSIECLPEPPEPQYGGGIVRNADFNAGLQGWSAFGYGSLAEGSSPAGNRFAVATNRTRPYQSVSQKVLLHNDTHYTLSAWLQVSGGVADVWVVVKTADDFIHAGGVVAKAGCWSMLKGGLTTVSGGRAEIYFESNATADIWVDSVSVKPFTKEEWSTHRDASVGTARRKTVRLQATDSAGNPLPGAAVSLETVRNGFPLGAAMSSEILRNLAYQSWFTSRFTVTTFENEMKWYSTEPAPGREDYSVPDAMLEFAKQHGIAVRGHNVFWDDPNQQPRWLIAWDVVNENLHFSFFERRFGWDASTAFYAAARMLDAGPTLMFMNDYNTLEQPGDLAALPARYMQRLKQITSGYPQNGAGMAIGLEGHFTAPVNIPYMRAALDTLAQAGVPVWLTEVDVAGGPSQAYYLEEVLREAYAHPAVQGVILWAAWRPQGCYVMCLTDNEFNNLPQGDIVDQLITEWTTAPRAGTTDAEGFFQAELAHGEYKVTVTHPSLNTSVSQSVKVDLGSGSHYFIQV</sequence>
<keyword evidence="6" id="KW-0624">Polysaccharide degradation</keyword>
<proteinExistence type="inferred from homology"/>
<feature type="repeat" description="PPR" evidence="7">
    <location>
        <begin position="418"/>
        <end position="452"/>
    </location>
</feature>
<dbReference type="PANTHER" id="PTHR47942:SF16">
    <property type="entry name" value="PENTATRICOPEPTIDE REPEAT DOMAIN CONTAINING PROTEIN-RELATED"/>
    <property type="match status" value="1"/>
</dbReference>
<feature type="repeat" description="PPR" evidence="7">
    <location>
        <begin position="453"/>
        <end position="487"/>
    </location>
</feature>
<dbReference type="Pfam" id="PF13041">
    <property type="entry name" value="PPR_2"/>
    <property type="match status" value="6"/>
</dbReference>
<feature type="repeat" description="PPR" evidence="7">
    <location>
        <begin position="558"/>
        <end position="592"/>
    </location>
</feature>
<dbReference type="SUPFAM" id="SSF81901">
    <property type="entry name" value="HCP-like"/>
    <property type="match status" value="1"/>
</dbReference>
<feature type="repeat" description="PPR" evidence="7">
    <location>
        <begin position="207"/>
        <end position="241"/>
    </location>
</feature>
<dbReference type="PROSITE" id="PS51760">
    <property type="entry name" value="GH10_2"/>
    <property type="match status" value="1"/>
</dbReference>
<evidence type="ECO:0000256" key="3">
    <source>
        <dbReference type="ARBA" id="ARBA00022801"/>
    </source>
</evidence>
<keyword evidence="10" id="KW-1185">Reference proteome</keyword>
<evidence type="ECO:0000256" key="1">
    <source>
        <dbReference type="ARBA" id="ARBA00007495"/>
    </source>
</evidence>
<dbReference type="InterPro" id="IPR017853">
    <property type="entry name" value="GH"/>
</dbReference>
<keyword evidence="5" id="KW-0119">Carbohydrate metabolism</keyword>
<protein>
    <recommendedName>
        <fullName evidence="8">GH10 domain-containing protein</fullName>
    </recommendedName>
</protein>
<gene>
    <name evidence="9" type="ORF">E2562_027799</name>
</gene>
<dbReference type="InterPro" id="IPR001000">
    <property type="entry name" value="GH10_dom"/>
</dbReference>
<feature type="repeat" description="PPR" evidence="7">
    <location>
        <begin position="312"/>
        <end position="346"/>
    </location>
</feature>
<feature type="repeat" description="PPR" evidence="7">
    <location>
        <begin position="523"/>
        <end position="557"/>
    </location>
</feature>
<dbReference type="InterPro" id="IPR051222">
    <property type="entry name" value="PPR/CCM1_RNA-binding"/>
</dbReference>
<dbReference type="SUPFAM" id="SSF51445">
    <property type="entry name" value="(Trans)glycosidases"/>
    <property type="match status" value="1"/>
</dbReference>
<feature type="domain" description="GH10" evidence="8">
    <location>
        <begin position="913"/>
        <end position="1181"/>
    </location>
</feature>
<dbReference type="NCBIfam" id="TIGR00756">
    <property type="entry name" value="PPR"/>
    <property type="match status" value="12"/>
</dbReference>
<feature type="repeat" description="PPR" evidence="7">
    <location>
        <begin position="488"/>
        <end position="522"/>
    </location>
</feature>
<dbReference type="Pfam" id="PF00331">
    <property type="entry name" value="Glyco_hydro_10"/>
    <property type="match status" value="2"/>
</dbReference>
<dbReference type="InterPro" id="IPR003305">
    <property type="entry name" value="CenC_carb-bd"/>
</dbReference>
<evidence type="ECO:0000256" key="5">
    <source>
        <dbReference type="ARBA" id="ARBA00023277"/>
    </source>
</evidence>
<feature type="repeat" description="PPR" evidence="7">
    <location>
        <begin position="277"/>
        <end position="311"/>
    </location>
</feature>
<dbReference type="Gene3D" id="1.25.40.10">
    <property type="entry name" value="Tetratricopeptide repeat domain"/>
    <property type="match status" value="7"/>
</dbReference>
<evidence type="ECO:0000256" key="7">
    <source>
        <dbReference type="PROSITE-ProRule" id="PRU00708"/>
    </source>
</evidence>
<dbReference type="Gene3D" id="2.60.120.260">
    <property type="entry name" value="Galactose-binding domain-like"/>
    <property type="match status" value="1"/>
</dbReference>
<dbReference type="SMART" id="SM00633">
    <property type="entry name" value="Glyco_10"/>
    <property type="match status" value="1"/>
</dbReference>
<dbReference type="GO" id="GO:0031176">
    <property type="term" value="F:endo-1,4-beta-xylanase activity"/>
    <property type="evidence" value="ECO:0007669"/>
    <property type="project" value="UniProtKB-ARBA"/>
</dbReference>
<reference evidence="9 10" key="1">
    <citation type="submission" date="2019-11" db="EMBL/GenBank/DDBJ databases">
        <title>Whole genome sequence of Oryza granulata.</title>
        <authorList>
            <person name="Li W."/>
        </authorList>
    </citation>
    <scope>NUCLEOTIDE SEQUENCE [LARGE SCALE GENOMIC DNA]</scope>
    <source>
        <strain evidence="10">cv. Menghai</strain>
        <tissue evidence="9">Leaf</tissue>
    </source>
</reference>
<accession>A0A6G1DRC4</accession>
<dbReference type="Pfam" id="PF02018">
    <property type="entry name" value="CBM_4_9"/>
    <property type="match status" value="1"/>
</dbReference>
<dbReference type="InterPro" id="IPR008979">
    <property type="entry name" value="Galactose-bd-like_sf"/>
</dbReference>
<dbReference type="Proteomes" id="UP000479710">
    <property type="component" value="Unassembled WGS sequence"/>
</dbReference>
<dbReference type="InterPro" id="IPR011990">
    <property type="entry name" value="TPR-like_helical_dom_sf"/>
</dbReference>
<dbReference type="PROSITE" id="PS51375">
    <property type="entry name" value="PPR"/>
    <property type="match status" value="13"/>
</dbReference>
<feature type="repeat" description="PPR" evidence="7">
    <location>
        <begin position="242"/>
        <end position="276"/>
    </location>
</feature>
<dbReference type="OrthoDB" id="46913at2759"/>
<evidence type="ECO:0000313" key="9">
    <source>
        <dbReference type="EMBL" id="KAF0914223.1"/>
    </source>
</evidence>
<keyword evidence="2" id="KW-0677">Repeat</keyword>
<keyword evidence="4" id="KW-0809">Transit peptide</keyword>
<name>A0A6G1DRC4_9ORYZ</name>
<dbReference type="GO" id="GO:0000272">
    <property type="term" value="P:polysaccharide catabolic process"/>
    <property type="evidence" value="ECO:0007669"/>
    <property type="project" value="UniProtKB-KW"/>
</dbReference>